<name>A0A7Y0FY30_9HYPH</name>
<dbReference type="RefSeq" id="WP_169594689.1">
    <property type="nucleotide sequence ID" value="NZ_JABBGK010000005.1"/>
</dbReference>
<proteinExistence type="predicted"/>
<comment type="caution">
    <text evidence="1">The sequence shown here is derived from an EMBL/GenBank/DDBJ whole genome shotgun (WGS) entry which is preliminary data.</text>
</comment>
<accession>A0A7Y0FY30</accession>
<reference evidence="1 2" key="1">
    <citation type="submission" date="2020-04" db="EMBL/GenBank/DDBJ databases">
        <title>Rhizobium sp. S-51 isolated from soil.</title>
        <authorList>
            <person name="Dahal R.H."/>
        </authorList>
    </citation>
    <scope>NUCLEOTIDE SEQUENCE [LARGE SCALE GENOMIC DNA]</scope>
    <source>
        <strain evidence="1 2">S-51</strain>
    </source>
</reference>
<keyword evidence="2" id="KW-1185">Reference proteome</keyword>
<dbReference type="Pfam" id="PF11720">
    <property type="entry name" value="Inhibitor_I78"/>
    <property type="match status" value="1"/>
</dbReference>
<gene>
    <name evidence="1" type="ORF">HHL25_19170</name>
</gene>
<organism evidence="1 2">
    <name type="scientific">Rhizobium terricola</name>
    <dbReference type="NCBI Taxonomy" id="2728849"/>
    <lineage>
        <taxon>Bacteria</taxon>
        <taxon>Pseudomonadati</taxon>
        <taxon>Pseudomonadota</taxon>
        <taxon>Alphaproteobacteria</taxon>
        <taxon>Hyphomicrobiales</taxon>
        <taxon>Rhizobiaceae</taxon>
        <taxon>Rhizobium/Agrobacterium group</taxon>
        <taxon>Rhizobium</taxon>
    </lineage>
</organism>
<dbReference type="Gene3D" id="3.30.10.10">
    <property type="entry name" value="Trypsin Inhibitor V, subunit A"/>
    <property type="match status" value="1"/>
</dbReference>
<sequence>MDLRRKGYTQLVLIAVLVTLSGCNGNLTIAPSVTALCDAEAARSLVGKPKPADEAAMQRTGAKTVRQIQPGDMVTQDFREDRVTIETNPASGRVTRATCG</sequence>
<evidence type="ECO:0000313" key="2">
    <source>
        <dbReference type="Proteomes" id="UP000541470"/>
    </source>
</evidence>
<evidence type="ECO:0008006" key="3">
    <source>
        <dbReference type="Google" id="ProtNLM"/>
    </source>
</evidence>
<dbReference type="AlphaFoldDB" id="A0A7Y0FY30"/>
<protein>
    <recommendedName>
        <fullName evidence="3">Peptidase inhibitor I78 family protein</fullName>
    </recommendedName>
</protein>
<dbReference type="Proteomes" id="UP000541470">
    <property type="component" value="Unassembled WGS sequence"/>
</dbReference>
<dbReference type="EMBL" id="JABBGK010000005">
    <property type="protein sequence ID" value="NML76259.1"/>
    <property type="molecule type" value="Genomic_DNA"/>
</dbReference>
<evidence type="ECO:0000313" key="1">
    <source>
        <dbReference type="EMBL" id="NML76259.1"/>
    </source>
</evidence>
<dbReference type="PROSITE" id="PS51257">
    <property type="entry name" value="PROKAR_LIPOPROTEIN"/>
    <property type="match status" value="1"/>
</dbReference>
<dbReference type="InterPro" id="IPR021719">
    <property type="entry name" value="Prot_inh_I78"/>
</dbReference>